<dbReference type="Proteomes" id="UP001595617">
    <property type="component" value="Unassembled WGS sequence"/>
</dbReference>
<dbReference type="InterPro" id="IPR058248">
    <property type="entry name" value="Lxx211020-like"/>
</dbReference>
<dbReference type="Gene3D" id="2.60.40.1890">
    <property type="entry name" value="PCu(A)C copper chaperone"/>
    <property type="match status" value="1"/>
</dbReference>
<dbReference type="RefSeq" id="WP_380696247.1">
    <property type="nucleotide sequence ID" value="NZ_JBHRYR010000003.1"/>
</dbReference>
<feature type="signal peptide" evidence="1">
    <location>
        <begin position="1"/>
        <end position="25"/>
    </location>
</feature>
<proteinExistence type="predicted"/>
<evidence type="ECO:0000313" key="3">
    <source>
        <dbReference type="Proteomes" id="UP001595617"/>
    </source>
</evidence>
<accession>A0ABV7ZXK2</accession>
<gene>
    <name evidence="2" type="ORF">ACFOOG_10490</name>
</gene>
<evidence type="ECO:0000313" key="2">
    <source>
        <dbReference type="EMBL" id="MFC3853259.1"/>
    </source>
</evidence>
<dbReference type="PANTHER" id="PTHR36302">
    <property type="entry name" value="BLR7088 PROTEIN"/>
    <property type="match status" value="1"/>
</dbReference>
<reference evidence="3" key="1">
    <citation type="journal article" date="2019" name="Int. J. Syst. Evol. Microbiol.">
        <title>The Global Catalogue of Microorganisms (GCM) 10K type strain sequencing project: providing services to taxonomists for standard genome sequencing and annotation.</title>
        <authorList>
            <consortium name="The Broad Institute Genomics Platform"/>
            <consortium name="The Broad Institute Genome Sequencing Center for Infectious Disease"/>
            <person name="Wu L."/>
            <person name="Ma J."/>
        </authorList>
    </citation>
    <scope>NUCLEOTIDE SEQUENCE [LARGE SCALE GENOMIC DNA]</scope>
    <source>
        <strain evidence="3">IBRC 10765</strain>
    </source>
</reference>
<evidence type="ECO:0000256" key="1">
    <source>
        <dbReference type="SAM" id="SignalP"/>
    </source>
</evidence>
<name>A0ABV7ZXK2_9GAMM</name>
<protein>
    <submittedName>
        <fullName evidence="2">Copper chaperone PCu(A)C</fullName>
    </submittedName>
</protein>
<organism evidence="2 3">
    <name type="scientific">Saccharospirillum mangrovi</name>
    <dbReference type="NCBI Taxonomy" id="2161747"/>
    <lineage>
        <taxon>Bacteria</taxon>
        <taxon>Pseudomonadati</taxon>
        <taxon>Pseudomonadota</taxon>
        <taxon>Gammaproteobacteria</taxon>
        <taxon>Oceanospirillales</taxon>
        <taxon>Saccharospirillaceae</taxon>
        <taxon>Saccharospirillum</taxon>
    </lineage>
</organism>
<dbReference type="SUPFAM" id="SSF110087">
    <property type="entry name" value="DR1885-like metal-binding protein"/>
    <property type="match status" value="1"/>
</dbReference>
<feature type="chain" id="PRO_5046084632" evidence="1">
    <location>
        <begin position="26"/>
        <end position="173"/>
    </location>
</feature>
<comment type="caution">
    <text evidence="2">The sequence shown here is derived from an EMBL/GenBank/DDBJ whole genome shotgun (WGS) entry which is preliminary data.</text>
</comment>
<keyword evidence="3" id="KW-1185">Reference proteome</keyword>
<keyword evidence="1" id="KW-0732">Signal</keyword>
<dbReference type="PANTHER" id="PTHR36302:SF1">
    <property type="entry name" value="COPPER CHAPERONE PCU(A)C"/>
    <property type="match status" value="1"/>
</dbReference>
<dbReference type="InterPro" id="IPR007410">
    <property type="entry name" value="LpqE-like"/>
</dbReference>
<dbReference type="EMBL" id="JBHRYR010000003">
    <property type="protein sequence ID" value="MFC3853259.1"/>
    <property type="molecule type" value="Genomic_DNA"/>
</dbReference>
<dbReference type="InterPro" id="IPR036182">
    <property type="entry name" value="PCuAC_sf"/>
</dbReference>
<sequence length="173" mass="19000">MKHLKAKIQVLLVCAAAMLAPLAVAMDHGSPHDKDHDSSHYGTSGVMIHHPYVRLMPPMQPNTAAFMRLENTTSEDRQLIAVYSDIAEVVELHTHNRVDGVMQMRRVSSIDVPAGESATLQPGGYHIMLIGLKAPLQDGQVVQMTLQFDDGSEQNLQAPVQHPNAEMSRSHGH</sequence>
<dbReference type="Pfam" id="PF04314">
    <property type="entry name" value="PCuAC"/>
    <property type="match status" value="1"/>
</dbReference>